<dbReference type="GO" id="GO:0015473">
    <property type="term" value="F:fimbrial usher porin activity"/>
    <property type="evidence" value="ECO:0007669"/>
    <property type="project" value="InterPro"/>
</dbReference>
<feature type="domain" description="PapC N-terminal" evidence="12">
    <location>
        <begin position="68"/>
        <end position="231"/>
    </location>
</feature>
<comment type="caution">
    <text evidence="13">The sequence shown here is derived from an EMBL/GenBank/DDBJ whole genome shotgun (WGS) entry which is preliminary data.</text>
</comment>
<organism evidence="13 14">
    <name type="scientific">Solimicrobium silvestre</name>
    <dbReference type="NCBI Taxonomy" id="2099400"/>
    <lineage>
        <taxon>Bacteria</taxon>
        <taxon>Pseudomonadati</taxon>
        <taxon>Pseudomonadota</taxon>
        <taxon>Betaproteobacteria</taxon>
        <taxon>Burkholderiales</taxon>
        <taxon>Oxalobacteraceae</taxon>
        <taxon>Solimicrobium</taxon>
    </lineage>
</organism>
<proteinExistence type="inferred from homology"/>
<dbReference type="InterPro" id="IPR025949">
    <property type="entry name" value="PapC-like_C"/>
</dbReference>
<reference evidence="13 14" key="1">
    <citation type="submission" date="2018-02" db="EMBL/GenBank/DDBJ databases">
        <title>Solimicrobium silvestre gen. nov., sp. nov., isolated from alpine forest soil.</title>
        <authorList>
            <person name="Margesin R."/>
            <person name="Albuquerque L."/>
            <person name="Zhang D.-C."/>
            <person name="Froufe H.J.C."/>
            <person name="Severino R."/>
            <person name="Roxo I."/>
            <person name="Egas C."/>
            <person name="Da Costa M.S."/>
        </authorList>
    </citation>
    <scope>NUCLEOTIDE SEQUENCE [LARGE SCALE GENOMIC DNA]</scope>
    <source>
        <strain evidence="13 14">S20-91</strain>
    </source>
</reference>
<evidence type="ECO:0000256" key="10">
    <source>
        <dbReference type="SAM" id="SignalP"/>
    </source>
</evidence>
<keyword evidence="8" id="KW-0998">Cell outer membrane</keyword>
<gene>
    <name evidence="13" type="ORF">S2091_1390</name>
</gene>
<keyword evidence="4" id="KW-1134">Transmembrane beta strand</keyword>
<dbReference type="InterPro" id="IPR000015">
    <property type="entry name" value="Fimb_usher"/>
</dbReference>
<dbReference type="AlphaFoldDB" id="A0A2S9H1C1"/>
<evidence type="ECO:0000259" key="11">
    <source>
        <dbReference type="Pfam" id="PF13953"/>
    </source>
</evidence>
<evidence type="ECO:0000256" key="1">
    <source>
        <dbReference type="ARBA" id="ARBA00004571"/>
    </source>
</evidence>
<feature type="signal peptide" evidence="10">
    <location>
        <begin position="1"/>
        <end position="39"/>
    </location>
</feature>
<dbReference type="Pfam" id="PF13953">
    <property type="entry name" value="PapC_C"/>
    <property type="match status" value="1"/>
</dbReference>
<protein>
    <submittedName>
        <fullName evidence="13">P pilus assembly protein porin PapC</fullName>
    </submittedName>
</protein>
<evidence type="ECO:0000256" key="7">
    <source>
        <dbReference type="ARBA" id="ARBA00023136"/>
    </source>
</evidence>
<feature type="region of interest" description="Disordered" evidence="9">
    <location>
        <begin position="647"/>
        <end position="669"/>
    </location>
</feature>
<keyword evidence="3" id="KW-0813">Transport</keyword>
<dbReference type="Gene3D" id="2.60.40.2070">
    <property type="match status" value="1"/>
</dbReference>
<dbReference type="Pfam" id="PF00577">
    <property type="entry name" value="Usher"/>
    <property type="match status" value="1"/>
</dbReference>
<dbReference type="PANTHER" id="PTHR30451">
    <property type="entry name" value="OUTER MEMBRANE USHER PROTEIN"/>
    <property type="match status" value="1"/>
</dbReference>
<comment type="subcellular location">
    <subcellularLocation>
        <location evidence="1">Cell outer membrane</location>
        <topology evidence="1">Multi-pass membrane protein</topology>
    </subcellularLocation>
</comment>
<dbReference type="GO" id="GO:0009297">
    <property type="term" value="P:pilus assembly"/>
    <property type="evidence" value="ECO:0007669"/>
    <property type="project" value="InterPro"/>
</dbReference>
<feature type="compositionally biased region" description="Low complexity" evidence="9">
    <location>
        <begin position="647"/>
        <end position="662"/>
    </location>
</feature>
<dbReference type="SUPFAM" id="SSF141729">
    <property type="entry name" value="FimD N-terminal domain-like"/>
    <property type="match status" value="1"/>
</dbReference>
<keyword evidence="5" id="KW-0812">Transmembrane</keyword>
<evidence type="ECO:0000313" key="13">
    <source>
        <dbReference type="EMBL" id="PRC93781.1"/>
    </source>
</evidence>
<dbReference type="EMBL" id="PUGF01000005">
    <property type="protein sequence ID" value="PRC93781.1"/>
    <property type="molecule type" value="Genomic_DNA"/>
</dbReference>
<dbReference type="Gene3D" id="2.60.40.2610">
    <property type="entry name" value="Outer membrane usher protein FimD, plug domain"/>
    <property type="match status" value="1"/>
</dbReference>
<dbReference type="Proteomes" id="UP000237839">
    <property type="component" value="Unassembled WGS sequence"/>
</dbReference>
<evidence type="ECO:0000256" key="3">
    <source>
        <dbReference type="ARBA" id="ARBA00022448"/>
    </source>
</evidence>
<keyword evidence="6 10" id="KW-0732">Signal</keyword>
<dbReference type="RefSeq" id="WP_243405339.1">
    <property type="nucleotide sequence ID" value="NZ_PUGF01000005.1"/>
</dbReference>
<evidence type="ECO:0000313" key="14">
    <source>
        <dbReference type="Proteomes" id="UP000237839"/>
    </source>
</evidence>
<dbReference type="Gene3D" id="2.60.40.3110">
    <property type="match status" value="1"/>
</dbReference>
<feature type="domain" description="PapC-like C-terminal" evidence="11">
    <location>
        <begin position="825"/>
        <end position="889"/>
    </location>
</feature>
<evidence type="ECO:0000256" key="2">
    <source>
        <dbReference type="ARBA" id="ARBA00008064"/>
    </source>
</evidence>
<evidence type="ECO:0000256" key="4">
    <source>
        <dbReference type="ARBA" id="ARBA00022452"/>
    </source>
</evidence>
<dbReference type="GO" id="GO:0009279">
    <property type="term" value="C:cell outer membrane"/>
    <property type="evidence" value="ECO:0007669"/>
    <property type="project" value="UniProtKB-SubCell"/>
</dbReference>
<dbReference type="Pfam" id="PF13954">
    <property type="entry name" value="PapC_N"/>
    <property type="match status" value="1"/>
</dbReference>
<dbReference type="InterPro" id="IPR042186">
    <property type="entry name" value="FimD_plug_dom"/>
</dbReference>
<dbReference type="InterPro" id="IPR043142">
    <property type="entry name" value="PapC-like_C_sf"/>
</dbReference>
<name>A0A2S9H1C1_9BURK</name>
<evidence type="ECO:0000256" key="6">
    <source>
        <dbReference type="ARBA" id="ARBA00022729"/>
    </source>
</evidence>
<dbReference type="FunFam" id="2.60.40.3110:FF:000001">
    <property type="entry name" value="Putative fimbrial outer membrane usher"/>
    <property type="match status" value="1"/>
</dbReference>
<evidence type="ECO:0000256" key="8">
    <source>
        <dbReference type="ARBA" id="ARBA00023237"/>
    </source>
</evidence>
<dbReference type="PANTHER" id="PTHR30451:SF20">
    <property type="entry name" value="FIMBRIAE USHER"/>
    <property type="match status" value="1"/>
</dbReference>
<dbReference type="InterPro" id="IPR037224">
    <property type="entry name" value="PapC_N_sf"/>
</dbReference>
<accession>A0A2S9H1C1</accession>
<keyword evidence="14" id="KW-1185">Reference proteome</keyword>
<feature type="chain" id="PRO_5015573193" evidence="10">
    <location>
        <begin position="40"/>
        <end position="909"/>
    </location>
</feature>
<sequence>MNANKLSNSFLSMHNAKSQKTIPASLLVMGLLSALPADAMIEAATEVASQEFAAPMQVAVATTAAAYNFNSNLLVGGSLSGASLERFNRPNIIDPGNYLVDIYVNNVLSVRKTVEFLVGDQGKVYPCLDDQLLIDSGVKPENISQITSTTTVTTTTTVNDQTKTSTAIKEPAKCYPVEQRISGATSTFLMSSLRLNITVPQALMIRNPRGYVNPENLDAGETMAFFNYDSNYYRYDTQSNNNDSAYLGVNSGINLGMWRLRYQGNYNYQKSSNAPNSTAHWNSSRTYAQRSLPNWQSELTIGQNYTGGNLFSSVGFRGISIATDDRMLPDSMNGYAPIVRGIALTNAKVVIRQAGHEIYQTTVAPGPFIIEDLYPTSYQGDLQVEVTEADGRVAHFTVPFSAVPESMRPGASRYAVSFGQVNQVANMQPFFADATYQRGLTNSLTGNVGVRLAADYQSVLAGAVMGTPVGALGLNTIYSMSKDINNEKLKGWRLATTYSYTYQPTSTTLSLAGYRYSTGGYRDLVDALGVRSAAQTGQIWSSATYQQRNQFVVNLNQNLGRYGQFYVSAAMNDYYAGKENDTQFQLGYSNNYRSINYNLSVSRQQTGLLLNSINGQPGFNNGLQNNATTNMVTLSVSVPLGTGANTSSLSSSVTSQSGGKNSYQTSLSGTIGEDQTTSYGLSTAYQQGSSVSANANVQKQFSAATVGASYSTGKDYWQAGANMRGALVAHSGGLTMGPYVGDTFGLIEAKGAEGALVRNGMGARIDSSGYAVIPYLTPYRYNEVSLDSDGINSNAELAGNQLRAAPYAGASVKFKFETTLGRAVLIKTTLPDGKLLPLGSNVYASDGANVGMVGQGGKIYARAANDQGLLTVKWGNDNELQCTIPYDLTDQKKTNEPLFRLNAACVPAA</sequence>
<dbReference type="Gene3D" id="3.10.20.410">
    <property type="match status" value="1"/>
</dbReference>
<comment type="similarity">
    <text evidence="2">Belongs to the fimbrial export usher family.</text>
</comment>
<evidence type="ECO:0000259" key="12">
    <source>
        <dbReference type="Pfam" id="PF13954"/>
    </source>
</evidence>
<evidence type="ECO:0000256" key="9">
    <source>
        <dbReference type="SAM" id="MobiDB-lite"/>
    </source>
</evidence>
<evidence type="ECO:0000256" key="5">
    <source>
        <dbReference type="ARBA" id="ARBA00022692"/>
    </source>
</evidence>
<keyword evidence="7" id="KW-0472">Membrane</keyword>
<dbReference type="InterPro" id="IPR025885">
    <property type="entry name" value="PapC_N"/>
</dbReference>
<dbReference type="FunFam" id="2.60.40.2610:FF:000001">
    <property type="entry name" value="Outer membrane fimbrial usher protein"/>
    <property type="match status" value="1"/>
</dbReference>